<evidence type="ECO:0000259" key="3">
    <source>
        <dbReference type="SMART" id="SM00065"/>
    </source>
</evidence>
<dbReference type="InterPro" id="IPR036890">
    <property type="entry name" value="HATPase_C_sf"/>
</dbReference>
<feature type="region of interest" description="Disordered" evidence="2">
    <location>
        <begin position="1"/>
        <end position="20"/>
    </location>
</feature>
<dbReference type="InterPro" id="IPR052016">
    <property type="entry name" value="Bact_Sigma-Reg"/>
</dbReference>
<dbReference type="EMBL" id="FUWS01000017">
    <property type="protein sequence ID" value="SKA37577.1"/>
    <property type="molecule type" value="Genomic_DNA"/>
</dbReference>
<dbReference type="PANTHER" id="PTHR43156:SF2">
    <property type="entry name" value="STAGE II SPORULATION PROTEIN E"/>
    <property type="match status" value="1"/>
</dbReference>
<feature type="domain" description="GAF" evidence="3">
    <location>
        <begin position="201"/>
        <end position="345"/>
    </location>
</feature>
<gene>
    <name evidence="5" type="ORF">SAMN02745673_04737</name>
</gene>
<dbReference type="InterPro" id="IPR001932">
    <property type="entry name" value="PPM-type_phosphatase-like_dom"/>
</dbReference>
<dbReference type="InterPro" id="IPR036457">
    <property type="entry name" value="PPM-type-like_dom_sf"/>
</dbReference>
<name>A0A1T4TB10_9ACTN</name>
<dbReference type="PANTHER" id="PTHR43156">
    <property type="entry name" value="STAGE II SPORULATION PROTEIN E-RELATED"/>
    <property type="match status" value="1"/>
</dbReference>
<dbReference type="Pfam" id="PF13492">
    <property type="entry name" value="GAF_3"/>
    <property type="match status" value="1"/>
</dbReference>
<proteinExistence type="predicted"/>
<reference evidence="5 6" key="1">
    <citation type="submission" date="2017-02" db="EMBL/GenBank/DDBJ databases">
        <authorList>
            <person name="Peterson S.W."/>
        </authorList>
    </citation>
    <scope>NUCLEOTIDE SEQUENCE [LARGE SCALE GENOMIC DNA]</scope>
    <source>
        <strain evidence="5 6">DSM 45154</strain>
    </source>
</reference>
<dbReference type="InterPro" id="IPR003594">
    <property type="entry name" value="HATPase_dom"/>
</dbReference>
<dbReference type="Proteomes" id="UP000190637">
    <property type="component" value="Unassembled WGS sequence"/>
</dbReference>
<evidence type="ECO:0000256" key="1">
    <source>
        <dbReference type="ARBA" id="ARBA00022801"/>
    </source>
</evidence>
<organism evidence="5 6">
    <name type="scientific">Marinactinospora thermotolerans DSM 45154</name>
    <dbReference type="NCBI Taxonomy" id="1122192"/>
    <lineage>
        <taxon>Bacteria</taxon>
        <taxon>Bacillati</taxon>
        <taxon>Actinomycetota</taxon>
        <taxon>Actinomycetes</taxon>
        <taxon>Streptosporangiales</taxon>
        <taxon>Nocardiopsidaceae</taxon>
        <taxon>Marinactinospora</taxon>
    </lineage>
</organism>
<dbReference type="Pfam" id="PF13581">
    <property type="entry name" value="HATPase_c_2"/>
    <property type="match status" value="1"/>
</dbReference>
<evidence type="ECO:0000313" key="6">
    <source>
        <dbReference type="Proteomes" id="UP000190637"/>
    </source>
</evidence>
<dbReference type="CDD" id="cd16936">
    <property type="entry name" value="HATPase_RsbW-like"/>
    <property type="match status" value="1"/>
</dbReference>
<dbReference type="Gene3D" id="3.30.565.10">
    <property type="entry name" value="Histidine kinase-like ATPase, C-terminal domain"/>
    <property type="match status" value="1"/>
</dbReference>
<evidence type="ECO:0000259" key="4">
    <source>
        <dbReference type="SMART" id="SM00331"/>
    </source>
</evidence>
<dbReference type="InterPro" id="IPR003018">
    <property type="entry name" value="GAF"/>
</dbReference>
<feature type="domain" description="PPM-type phosphatase" evidence="4">
    <location>
        <begin position="532"/>
        <end position="749"/>
    </location>
</feature>
<evidence type="ECO:0000256" key="2">
    <source>
        <dbReference type="SAM" id="MobiDB-lite"/>
    </source>
</evidence>
<dbReference type="Pfam" id="PF01590">
    <property type="entry name" value="GAF"/>
    <property type="match status" value="1"/>
</dbReference>
<keyword evidence="6" id="KW-1185">Reference proteome</keyword>
<protein>
    <submittedName>
        <fullName evidence="5">Serine phosphatase RsbU, regulator of sigma subunit</fullName>
    </submittedName>
</protein>
<dbReference type="InterPro" id="IPR029016">
    <property type="entry name" value="GAF-like_dom_sf"/>
</dbReference>
<dbReference type="SMART" id="SM00331">
    <property type="entry name" value="PP2C_SIG"/>
    <property type="match status" value="1"/>
</dbReference>
<feature type="region of interest" description="Disordered" evidence="2">
    <location>
        <begin position="163"/>
        <end position="190"/>
    </location>
</feature>
<evidence type="ECO:0000313" key="5">
    <source>
        <dbReference type="EMBL" id="SKA37577.1"/>
    </source>
</evidence>
<dbReference type="AlphaFoldDB" id="A0A1T4TB10"/>
<dbReference type="SUPFAM" id="SSF55781">
    <property type="entry name" value="GAF domain-like"/>
    <property type="match status" value="2"/>
</dbReference>
<feature type="domain" description="GAF" evidence="3">
    <location>
        <begin position="366"/>
        <end position="509"/>
    </location>
</feature>
<accession>A0A1T4TB10</accession>
<sequence>MSRSSIPSVPVRDSEKPYGFTMPHDAMKVARREFAPDPETAGEARAFVRETLRDWDVRRSTDDVILLVSELVTNAVIHAETVLELTVRRLPDAIEVVVADRVPERAVPKAGPLAVDTSPSLDNARSGGLGLALAGAIASSWGVSYSKEDKAVWFRIEDEVTGPQGRPSLSPPLPVRGAQRPRQQRPDPWAPLDEALSARLTLPELLERMVEHARTVLGGDAAYISLATTDETEWEVRAAVGLTSGPWRPFRSRTEETFPSATPEPGPVINDDLMIARAHRGRLSAAGMRSLVTAPLIVEGRITGLIGVASRRIRHFGRTAADRLQEGADRIALPVERARLAQVELARRASLSFLAEASDLLAGTLDEQMTAALAAQLITSRLGNWCAIHIANELGAFRLLHVTHRNENRIDVLRELITALPPREQREPAPLWPHEALVGAGLDDELTLELADGPAISIPLVAHGRVLGRMSIGKAPADDFTREDVDVADDLTQRVSSALENARLYSNQTSMSEALQRSLLPAKEKEPQIPGVDHAVFYRPADERTVVGGDFYDVFASDGRWCFAIGDVCGTGPEAAAVTGLARHTLRALAREGFSPSHIMRRLNLAILDENTTTRFLTMLYGEIIPAAPGGTVRIRLVSAGHPLPLRLRADGEVGPLGTSQPLLGAFEDVDFFTETVEVASGDVLLAVTDGVTERRNAEEMLGDEGLTQIFSGCSGLTAQAVIARIDRELEEFAPSGHTDDTAMLVLRFL</sequence>
<dbReference type="Gene3D" id="3.60.40.10">
    <property type="entry name" value="PPM-type phosphatase domain"/>
    <property type="match status" value="1"/>
</dbReference>
<dbReference type="STRING" id="1122192.SAMN02745673_04737"/>
<dbReference type="SUPFAM" id="SSF55874">
    <property type="entry name" value="ATPase domain of HSP90 chaperone/DNA topoisomerase II/histidine kinase"/>
    <property type="match status" value="1"/>
</dbReference>
<dbReference type="SMART" id="SM00065">
    <property type="entry name" value="GAF"/>
    <property type="match status" value="2"/>
</dbReference>
<dbReference type="SUPFAM" id="SSF81606">
    <property type="entry name" value="PP2C-like"/>
    <property type="match status" value="1"/>
</dbReference>
<dbReference type="GO" id="GO:0016791">
    <property type="term" value="F:phosphatase activity"/>
    <property type="evidence" value="ECO:0007669"/>
    <property type="project" value="TreeGrafter"/>
</dbReference>
<dbReference type="Pfam" id="PF07228">
    <property type="entry name" value="SpoIIE"/>
    <property type="match status" value="1"/>
</dbReference>
<dbReference type="Gene3D" id="3.30.450.40">
    <property type="match status" value="2"/>
</dbReference>
<keyword evidence="1" id="KW-0378">Hydrolase</keyword>